<dbReference type="RefSeq" id="WP_061435708.1">
    <property type="nucleotide sequence ID" value="NZ_KQ968691.1"/>
</dbReference>
<dbReference type="AlphaFoldDB" id="A0A139LIN5"/>
<proteinExistence type="inferred from homology"/>
<dbReference type="Pfam" id="PF13715">
    <property type="entry name" value="CarbopepD_reg_2"/>
    <property type="match status" value="1"/>
</dbReference>
<feature type="chain" id="PRO_5007487309" evidence="2">
    <location>
        <begin position="22"/>
        <end position="1028"/>
    </location>
</feature>
<evidence type="ECO:0000313" key="5">
    <source>
        <dbReference type="Proteomes" id="UP000070319"/>
    </source>
</evidence>
<dbReference type="FunFam" id="2.170.130.10:FF:000003">
    <property type="entry name" value="SusC/RagA family TonB-linked outer membrane protein"/>
    <property type="match status" value="1"/>
</dbReference>
<dbReference type="NCBIfam" id="TIGR04056">
    <property type="entry name" value="OMP_RagA_SusC"/>
    <property type="match status" value="1"/>
</dbReference>
<name>A0A139LIN5_9BACE</name>
<dbReference type="Proteomes" id="UP000070319">
    <property type="component" value="Unassembled WGS sequence"/>
</dbReference>
<keyword evidence="4" id="KW-0675">Receptor</keyword>
<dbReference type="SUPFAM" id="SSF49464">
    <property type="entry name" value="Carboxypeptidase regulatory domain-like"/>
    <property type="match status" value="1"/>
</dbReference>
<dbReference type="InterPro" id="IPR023996">
    <property type="entry name" value="TonB-dep_OMP_SusC/RagA"/>
</dbReference>
<evidence type="ECO:0000256" key="1">
    <source>
        <dbReference type="PROSITE-ProRule" id="PRU01360"/>
    </source>
</evidence>
<dbReference type="GO" id="GO:0009279">
    <property type="term" value="C:cell outer membrane"/>
    <property type="evidence" value="ECO:0007669"/>
    <property type="project" value="UniProtKB-SubCell"/>
</dbReference>
<keyword evidence="2" id="KW-0732">Signal</keyword>
<evidence type="ECO:0000256" key="2">
    <source>
        <dbReference type="SAM" id="SignalP"/>
    </source>
</evidence>
<dbReference type="InterPro" id="IPR037066">
    <property type="entry name" value="Plug_dom_sf"/>
</dbReference>
<keyword evidence="1" id="KW-0812">Transmembrane</keyword>
<keyword evidence="1" id="KW-0998">Cell outer membrane</keyword>
<keyword evidence="1" id="KW-0472">Membrane</keyword>
<comment type="subcellular location">
    <subcellularLocation>
        <location evidence="1">Cell outer membrane</location>
        <topology evidence="1">Multi-pass membrane protein</topology>
    </subcellularLocation>
</comment>
<dbReference type="EMBL" id="LTDF01000075">
    <property type="protein sequence ID" value="KXT51306.1"/>
    <property type="molecule type" value="Genomic_DNA"/>
</dbReference>
<dbReference type="Gene3D" id="2.60.40.1120">
    <property type="entry name" value="Carboxypeptidase-like, regulatory domain"/>
    <property type="match status" value="1"/>
</dbReference>
<dbReference type="InterPro" id="IPR039426">
    <property type="entry name" value="TonB-dep_rcpt-like"/>
</dbReference>
<dbReference type="SUPFAM" id="SSF56935">
    <property type="entry name" value="Porins"/>
    <property type="match status" value="1"/>
</dbReference>
<feature type="signal peptide" evidence="2">
    <location>
        <begin position="1"/>
        <end position="21"/>
    </location>
</feature>
<reference evidence="4 5" key="1">
    <citation type="submission" date="2016-02" db="EMBL/GenBank/DDBJ databases">
        <authorList>
            <person name="Wen L."/>
            <person name="He K."/>
            <person name="Yang H."/>
        </authorList>
    </citation>
    <scope>NUCLEOTIDE SEQUENCE [LARGE SCALE GENOMIC DNA]</scope>
    <source>
        <strain evidence="4 5">KLE1704</strain>
    </source>
</reference>
<dbReference type="PATRIC" id="fig|329854.7.peg.2133"/>
<dbReference type="Pfam" id="PF07715">
    <property type="entry name" value="Plug"/>
    <property type="match status" value="1"/>
</dbReference>
<accession>A0A139LIN5</accession>
<dbReference type="InterPro" id="IPR023997">
    <property type="entry name" value="TonB-dep_OMP_SusC/RagA_CS"/>
</dbReference>
<keyword evidence="1" id="KW-0813">Transport</keyword>
<evidence type="ECO:0000313" key="4">
    <source>
        <dbReference type="EMBL" id="KXT51306.1"/>
    </source>
</evidence>
<dbReference type="Gene3D" id="2.170.130.10">
    <property type="entry name" value="TonB-dependent receptor, plug domain"/>
    <property type="match status" value="1"/>
</dbReference>
<protein>
    <submittedName>
        <fullName evidence="4">TonB-dependent receptor plug domain protein</fullName>
    </submittedName>
</protein>
<organism evidence="4">
    <name type="scientific">Bacteroides intestinalis</name>
    <dbReference type="NCBI Taxonomy" id="329854"/>
    <lineage>
        <taxon>Bacteria</taxon>
        <taxon>Pseudomonadati</taxon>
        <taxon>Bacteroidota</taxon>
        <taxon>Bacteroidia</taxon>
        <taxon>Bacteroidales</taxon>
        <taxon>Bacteroidaceae</taxon>
        <taxon>Bacteroides</taxon>
    </lineage>
</organism>
<comment type="similarity">
    <text evidence="1">Belongs to the TonB-dependent receptor family.</text>
</comment>
<sequence>MKFKFILIQLLAWTMCTGAFAQTNIVAGGSVMDERGEVLIGVTVSVKENASNGGITDADGRFKLTGIKKNQTLVFSYIGFKDQKVVMTKTDERMRIVLKEDVNALDEVVITSSGKVQKKINVTGAITSVEMKDLNVPASSVSNMLGGRVPGIISVNHSGEPGNDFSEFWIRGISTFGAGSSALVLIDGIEGSLNTLDPEDIESFSILKDASSTAVYGVRGANGVVLVTTKKGKAGKLDIRVKANAGISYSPRMPEYVNAATYAQLANESSVTRGGIPIYSDVDLALYANHLDPDLHPDVNWRDVILKDYTWNQQYFLSASGGGEIARYYISAGYLNKQAIFKQDKGVNEYNTNVDYNKFNFRANVDVNITSTTTLSLNEESVITTQNYPGYGDNTDALWSAQANLTPVTVPILYSNGAAPGYGSDNSNISPYVLLNMTGYRKYYYNNNKITMQLNQKLDMITEGLSVMALVNLDSESHMWQARTKTPAIYYADGRDRKGDLNLVKKSEYQEPGYWNNTQSDRKFYYEARVNYERVFNRVHRVGGLLHAYWSDYESSKYNQLLTAIPKRYNSYATRLSYSYADTYMAEFNLGYTGSEAFEEGKKFGTFPAFSLGWAPSQYKFFQEKLPFLNYLKFRASYGIVGNDRLTWDDSVRFPYLTLIGGTGSGTWNNGSGITETQVGSSNLRWEKASKYNFGIDTRMFDEKFEASVDFFKDIRSGIYQQRQSVPEEMGLVTLPWANVGKMKSWGIDGHISYTQQLDPNDRSKYVVLRANYTQSRNEVLNFEEDLKKYPYQSAVGYMYGINRGLIALGLFEDEADIANSPRQEFGSYLPGDIKYKDVNGDGLVNSDDNVPLEYSSTPQIQYGLATEFNWKNFNVSILFEGTARMKYFRGGNMYNPFAGKETGNVITDYANPANRWISREISGTVATENPNAKYPRLSYGGSWNNCLNSTFWLQDGSYLRLKNVQISYMMKNEFLRKFGLQSAQISLIGENLAVWSKEDMLDPSQAQYNGTKYPIQRVYTVQLNLAF</sequence>
<comment type="caution">
    <text evidence="4">The sequence shown here is derived from an EMBL/GenBank/DDBJ whole genome shotgun (WGS) entry which is preliminary data.</text>
</comment>
<keyword evidence="1" id="KW-1134">Transmembrane beta strand</keyword>
<dbReference type="InterPro" id="IPR012910">
    <property type="entry name" value="Plug_dom"/>
</dbReference>
<dbReference type="PROSITE" id="PS52016">
    <property type="entry name" value="TONB_DEPENDENT_REC_3"/>
    <property type="match status" value="1"/>
</dbReference>
<dbReference type="NCBIfam" id="TIGR04057">
    <property type="entry name" value="SusC_RagA_signa"/>
    <property type="match status" value="1"/>
</dbReference>
<gene>
    <name evidence="4" type="ORF">HMPREF2531_02094</name>
</gene>
<feature type="domain" description="TonB-dependent receptor plug" evidence="3">
    <location>
        <begin position="119"/>
        <end position="224"/>
    </location>
</feature>
<evidence type="ECO:0000259" key="3">
    <source>
        <dbReference type="Pfam" id="PF07715"/>
    </source>
</evidence>
<dbReference type="InterPro" id="IPR008969">
    <property type="entry name" value="CarboxyPept-like_regulatory"/>
</dbReference>